<reference evidence="6 7" key="1">
    <citation type="journal article" date="2015" name="Stand. Genomic Sci.">
        <title>Genomic Encyclopedia of Bacterial and Archaeal Type Strains, Phase III: the genomes of soil and plant-associated and newly described type strains.</title>
        <authorList>
            <person name="Whitman W.B."/>
            <person name="Woyke T."/>
            <person name="Klenk H.P."/>
            <person name="Zhou Y."/>
            <person name="Lilburn T.G."/>
            <person name="Beck B.J."/>
            <person name="De Vos P."/>
            <person name="Vandamme P."/>
            <person name="Eisen J.A."/>
            <person name="Garrity G."/>
            <person name="Hugenholtz P."/>
            <person name="Kyrpides N.C."/>
        </authorList>
    </citation>
    <scope>NUCLEOTIDE SEQUENCE [LARGE SCALE GENOMIC DNA]</scope>
    <source>
        <strain evidence="6 7">CGMCC 1.2546</strain>
    </source>
</reference>
<dbReference type="AlphaFoldDB" id="A0A562NHN7"/>
<dbReference type="PANTHER" id="PTHR30085">
    <property type="entry name" value="AMINO ACID ABC TRANSPORTER PERMEASE"/>
    <property type="match status" value="1"/>
</dbReference>
<gene>
    <name evidence="6" type="ORF">IQ26_04474</name>
</gene>
<keyword evidence="7" id="KW-1185">Reference proteome</keyword>
<feature type="transmembrane region" description="Helical" evidence="4">
    <location>
        <begin position="118"/>
        <end position="140"/>
    </location>
</feature>
<keyword evidence="4" id="KW-0812">Transmembrane</keyword>
<keyword evidence="4" id="KW-0472">Membrane</keyword>
<keyword evidence="2" id="KW-0813">Transport</keyword>
<dbReference type="Proteomes" id="UP000317122">
    <property type="component" value="Unassembled WGS sequence"/>
</dbReference>
<evidence type="ECO:0000313" key="6">
    <source>
        <dbReference type="EMBL" id="TWI31667.1"/>
    </source>
</evidence>
<dbReference type="PANTHER" id="PTHR30085:SF7">
    <property type="entry name" value="AMINO-ACID ABC TRANSPORTER-BINDING PROTEIN YHDW-RELATED"/>
    <property type="match status" value="1"/>
</dbReference>
<comment type="similarity">
    <text evidence="1">Belongs to the bacterial solute-binding protein 3 family.</text>
</comment>
<name>A0A562NHN7_9HYPH</name>
<comment type="caution">
    <text evidence="6">The sequence shown here is derived from an EMBL/GenBank/DDBJ whole genome shotgun (WGS) entry which is preliminary data.</text>
</comment>
<dbReference type="Gene3D" id="3.40.190.10">
    <property type="entry name" value="Periplasmic binding protein-like II"/>
    <property type="match status" value="2"/>
</dbReference>
<sequence length="456" mass="49324">MPIHSMRKSVTLRKSEGRILQARPRSALDRTLPALFALLTNFQARLSAIQAFAAIGFQTLSVSVIFLDLTGIIAFDAVREWEAGVPGMGRNGKLRSHGKKSQVRLKKTEKGLWVMKHIAIGILGAAAFGLMASAASAATLDDVKAKGFIQCGVSTGLAGFSAPDDKGDWQGIDADFCRAVAAAVFGDGTKVKFTPLSAKERFTALQSGEVDILSRNTTWTINRDTALGLNFAGVTYYDGQGFMINAKKLPGVNSALQLSGAAVCVQSGTTTELNLADYFKSNKMEYNPVVFEKLDEVNAAYDAGRCDVYTTDQSGLYGIRLTLGSPADHVVLPEIISKEPLGPVVRQGDDQWFHIVRWTYYALLQTEELGITKANVDEMKASDNPEIKRVLGEEADTKIGTDLGVSNDWVVNIVKAVGNYGEMFERNVGSGSPLKIARGINAQWTKGGLQYAMPIR</sequence>
<dbReference type="EMBL" id="VLKT01000029">
    <property type="protein sequence ID" value="TWI31667.1"/>
    <property type="molecule type" value="Genomic_DNA"/>
</dbReference>
<keyword evidence="4" id="KW-1133">Transmembrane helix</keyword>
<organism evidence="6 7">
    <name type="scientific">Mesorhizobium tianshanense</name>
    <dbReference type="NCBI Taxonomy" id="39844"/>
    <lineage>
        <taxon>Bacteria</taxon>
        <taxon>Pseudomonadati</taxon>
        <taxon>Pseudomonadota</taxon>
        <taxon>Alphaproteobacteria</taxon>
        <taxon>Hyphomicrobiales</taxon>
        <taxon>Phyllobacteriaceae</taxon>
        <taxon>Mesorhizobium</taxon>
    </lineage>
</organism>
<proteinExistence type="inferred from homology"/>
<dbReference type="Pfam" id="PF00497">
    <property type="entry name" value="SBP_bac_3"/>
    <property type="match status" value="1"/>
</dbReference>
<keyword evidence="3" id="KW-0732">Signal</keyword>
<dbReference type="SMART" id="SM00062">
    <property type="entry name" value="PBPb"/>
    <property type="match status" value="1"/>
</dbReference>
<evidence type="ECO:0000256" key="1">
    <source>
        <dbReference type="ARBA" id="ARBA00010333"/>
    </source>
</evidence>
<accession>A0A562NHN7</accession>
<dbReference type="InterPro" id="IPR051455">
    <property type="entry name" value="Bact_solute-bind_prot3"/>
</dbReference>
<protein>
    <submittedName>
        <fullName evidence="6">General L-amino acid transport system substrate-binding protein</fullName>
    </submittedName>
</protein>
<evidence type="ECO:0000313" key="7">
    <source>
        <dbReference type="Proteomes" id="UP000317122"/>
    </source>
</evidence>
<dbReference type="CDD" id="cd13692">
    <property type="entry name" value="PBP2_BztA"/>
    <property type="match status" value="1"/>
</dbReference>
<evidence type="ECO:0000259" key="5">
    <source>
        <dbReference type="SMART" id="SM00062"/>
    </source>
</evidence>
<evidence type="ECO:0000256" key="4">
    <source>
        <dbReference type="SAM" id="Phobius"/>
    </source>
</evidence>
<evidence type="ECO:0000256" key="2">
    <source>
        <dbReference type="ARBA" id="ARBA00022448"/>
    </source>
</evidence>
<dbReference type="InterPro" id="IPR001638">
    <property type="entry name" value="Solute-binding_3/MltF_N"/>
</dbReference>
<feature type="domain" description="Solute-binding protein family 3/N-terminal" evidence="5">
    <location>
        <begin position="148"/>
        <end position="379"/>
    </location>
</feature>
<dbReference type="SUPFAM" id="SSF53850">
    <property type="entry name" value="Periplasmic binding protein-like II"/>
    <property type="match status" value="1"/>
</dbReference>
<evidence type="ECO:0000256" key="3">
    <source>
        <dbReference type="ARBA" id="ARBA00022729"/>
    </source>
</evidence>
<dbReference type="GO" id="GO:0006865">
    <property type="term" value="P:amino acid transport"/>
    <property type="evidence" value="ECO:0007669"/>
    <property type="project" value="TreeGrafter"/>
</dbReference>